<evidence type="ECO:0000313" key="4">
    <source>
        <dbReference type="EMBL" id="WXA94325.1"/>
    </source>
</evidence>
<dbReference type="RefSeq" id="WP_394844927.1">
    <property type="nucleotide sequence ID" value="NZ_CP089982.1"/>
</dbReference>
<evidence type="ECO:0000259" key="3">
    <source>
        <dbReference type="Pfam" id="PF01979"/>
    </source>
</evidence>
<organism evidence="4 5">
    <name type="scientific">Pendulispora brunnea</name>
    <dbReference type="NCBI Taxonomy" id="2905690"/>
    <lineage>
        <taxon>Bacteria</taxon>
        <taxon>Pseudomonadati</taxon>
        <taxon>Myxococcota</taxon>
        <taxon>Myxococcia</taxon>
        <taxon>Myxococcales</taxon>
        <taxon>Sorangiineae</taxon>
        <taxon>Pendulisporaceae</taxon>
        <taxon>Pendulispora</taxon>
    </lineage>
</organism>
<feature type="chain" id="PRO_5045899359" evidence="2">
    <location>
        <begin position="20"/>
        <end position="508"/>
    </location>
</feature>
<proteinExistence type="predicted"/>
<evidence type="ECO:0000256" key="2">
    <source>
        <dbReference type="SAM" id="SignalP"/>
    </source>
</evidence>
<evidence type="ECO:0000256" key="1">
    <source>
        <dbReference type="SAM" id="MobiDB-lite"/>
    </source>
</evidence>
<dbReference type="InterPro" id="IPR051781">
    <property type="entry name" value="Metallo-dep_Hydrolase"/>
</dbReference>
<feature type="domain" description="Amidohydrolase-related" evidence="3">
    <location>
        <begin position="86"/>
        <end position="468"/>
    </location>
</feature>
<keyword evidence="2" id="KW-0732">Signal</keyword>
<dbReference type="SUPFAM" id="SSF51556">
    <property type="entry name" value="Metallo-dependent hydrolases"/>
    <property type="match status" value="1"/>
</dbReference>
<dbReference type="Proteomes" id="UP001379533">
    <property type="component" value="Chromosome"/>
</dbReference>
<gene>
    <name evidence="4" type="ORF">LZC95_48755</name>
</gene>
<dbReference type="Gene3D" id="3.20.20.140">
    <property type="entry name" value="Metal-dependent hydrolases"/>
    <property type="match status" value="1"/>
</dbReference>
<evidence type="ECO:0000313" key="5">
    <source>
        <dbReference type="Proteomes" id="UP001379533"/>
    </source>
</evidence>
<reference evidence="4 5" key="1">
    <citation type="submission" date="2021-12" db="EMBL/GenBank/DDBJ databases">
        <title>Discovery of the Pendulisporaceae a myxobacterial family with distinct sporulation behavior and unique specialized metabolism.</title>
        <authorList>
            <person name="Garcia R."/>
            <person name="Popoff A."/>
            <person name="Bader C.D."/>
            <person name="Loehr J."/>
            <person name="Walesch S."/>
            <person name="Walt C."/>
            <person name="Boldt J."/>
            <person name="Bunk B."/>
            <person name="Haeckl F.J.F.P.J."/>
            <person name="Gunesch A.P."/>
            <person name="Birkelbach J."/>
            <person name="Nuebel U."/>
            <person name="Pietschmann T."/>
            <person name="Bach T."/>
            <person name="Mueller R."/>
        </authorList>
    </citation>
    <scope>NUCLEOTIDE SEQUENCE [LARGE SCALE GENOMIC DNA]</scope>
    <source>
        <strain evidence="4 5">MSr12523</strain>
    </source>
</reference>
<dbReference type="PANTHER" id="PTHR43135">
    <property type="entry name" value="ALPHA-D-RIBOSE 1-METHYLPHOSPHONATE 5-TRIPHOSPHATE DIPHOSPHATASE"/>
    <property type="match status" value="1"/>
</dbReference>
<dbReference type="EMBL" id="CP089982">
    <property type="protein sequence ID" value="WXA94325.1"/>
    <property type="molecule type" value="Genomic_DNA"/>
</dbReference>
<dbReference type="Gene3D" id="2.30.40.10">
    <property type="entry name" value="Urease, subunit C, domain 1"/>
    <property type="match status" value="1"/>
</dbReference>
<keyword evidence="5" id="KW-1185">Reference proteome</keyword>
<feature type="region of interest" description="Disordered" evidence="1">
    <location>
        <begin position="480"/>
        <end position="508"/>
    </location>
</feature>
<dbReference type="InterPro" id="IPR011059">
    <property type="entry name" value="Metal-dep_hydrolase_composite"/>
</dbReference>
<dbReference type="SUPFAM" id="SSF51338">
    <property type="entry name" value="Composite domain of metallo-dependent hydrolases"/>
    <property type="match status" value="1"/>
</dbReference>
<dbReference type="InterPro" id="IPR032466">
    <property type="entry name" value="Metal_Hydrolase"/>
</dbReference>
<dbReference type="InterPro" id="IPR006680">
    <property type="entry name" value="Amidohydro-rel"/>
</dbReference>
<protein>
    <submittedName>
        <fullName evidence="4">Amidohydrolase family protein</fullName>
    </submittedName>
</protein>
<accession>A0ABZ2KB54</accession>
<dbReference type="Pfam" id="PF01979">
    <property type="entry name" value="Amidohydro_1"/>
    <property type="match status" value="1"/>
</dbReference>
<feature type="signal peptide" evidence="2">
    <location>
        <begin position="1"/>
        <end position="19"/>
    </location>
</feature>
<name>A0ABZ2KB54_9BACT</name>
<dbReference type="PANTHER" id="PTHR43135:SF3">
    <property type="entry name" value="ALPHA-D-RIBOSE 1-METHYLPHOSPHONATE 5-TRIPHOSPHATE DIPHOSPHATASE"/>
    <property type="match status" value="1"/>
</dbReference>
<sequence>MKSLLVSALILGLASTTCSGGESSARWPAKGGWALTNVTVLDATGATWNPGMAIIVSDDRIVEVIRKDALPPAPAGATIVDGGGRYVVPGLWDSHVHTVYEDIELSLDVAMGVTSVRDMWGTPKQHALRAEIDAGKRLGPRYVIGSAIIDGKPVIHPGSVAVSDEAEGRAAVRRAKEEGADFIKVYSALTKANYLAIADEASKLHIPIAGHIPVVMPAARASDAGLLTAEHLYGIPEATSNREAELLEKMGTALSDWTKLETPTPRDVATFASRQSQAALLGARSYDEAKATALFRRLKDNGTWQTPTLTVARAIGLLDGTVGDPDGLRYIPVNLRISWENFIATRASLDERQLADGRELYERRLQLTGALHRAGVGLLAGTDAGNPYCIAGYGLHDELELMVKSGLTPMAALQAATIHPAKAFGLSDSLGTIAKGKIADLVVLDEDPLENIRNTRTIEAVVVRGRLVSHGERQKILADAEAAANRTPVHNQTMPIHEDEQLGTDATR</sequence>